<name>A0AAY4DP61_9TELE</name>
<keyword evidence="4" id="KW-1185">Reference proteome</keyword>
<dbReference type="InterPro" id="IPR016186">
    <property type="entry name" value="C-type_lectin-like/link_sf"/>
</dbReference>
<evidence type="ECO:0000259" key="2">
    <source>
        <dbReference type="PROSITE" id="PS50041"/>
    </source>
</evidence>
<evidence type="ECO:0000256" key="1">
    <source>
        <dbReference type="ARBA" id="ARBA00004401"/>
    </source>
</evidence>
<dbReference type="GeneTree" id="ENSGT01020000230338"/>
<dbReference type="Pfam" id="PF00059">
    <property type="entry name" value="Lectin_C"/>
    <property type="match status" value="1"/>
</dbReference>
<dbReference type="GO" id="GO:0005886">
    <property type="term" value="C:plasma membrane"/>
    <property type="evidence" value="ECO:0007669"/>
    <property type="project" value="UniProtKB-SubCell"/>
</dbReference>
<reference evidence="3" key="2">
    <citation type="submission" date="2025-08" db="UniProtKB">
        <authorList>
            <consortium name="Ensembl"/>
        </authorList>
    </citation>
    <scope>IDENTIFICATION</scope>
</reference>
<organism evidence="3 4">
    <name type="scientific">Denticeps clupeoides</name>
    <name type="common">denticle herring</name>
    <dbReference type="NCBI Taxonomy" id="299321"/>
    <lineage>
        <taxon>Eukaryota</taxon>
        <taxon>Metazoa</taxon>
        <taxon>Chordata</taxon>
        <taxon>Craniata</taxon>
        <taxon>Vertebrata</taxon>
        <taxon>Euteleostomi</taxon>
        <taxon>Actinopterygii</taxon>
        <taxon>Neopterygii</taxon>
        <taxon>Teleostei</taxon>
        <taxon>Clupei</taxon>
        <taxon>Clupeiformes</taxon>
        <taxon>Denticipitoidei</taxon>
        <taxon>Denticipitidae</taxon>
        <taxon>Denticeps</taxon>
    </lineage>
</organism>
<dbReference type="Proteomes" id="UP000694580">
    <property type="component" value="Chromosome 1"/>
</dbReference>
<protein>
    <recommendedName>
        <fullName evidence="2">C-type lectin domain-containing protein</fullName>
    </recommendedName>
</protein>
<accession>A0AAY4DP61</accession>
<dbReference type="InterPro" id="IPR016187">
    <property type="entry name" value="CTDL_fold"/>
</dbReference>
<sequence>MREKVGVRIGHRFCLQLKPIQTADKRHRSSALRCFYSISNEQKPWNESRAECRGRGADLVVINSLEEQFAHRLVLTWIGLTDNEQEGVWKWVDGSPLTEG</sequence>
<dbReference type="InterPro" id="IPR050828">
    <property type="entry name" value="C-type_lectin/matrix_domain"/>
</dbReference>
<dbReference type="InterPro" id="IPR001304">
    <property type="entry name" value="C-type_lectin-like"/>
</dbReference>
<dbReference type="PANTHER" id="PTHR45710">
    <property type="entry name" value="C-TYPE LECTIN DOMAIN-CONTAINING PROTEIN 180"/>
    <property type="match status" value="1"/>
</dbReference>
<proteinExistence type="predicted"/>
<dbReference type="Gene3D" id="3.10.100.10">
    <property type="entry name" value="Mannose-Binding Protein A, subunit A"/>
    <property type="match status" value="1"/>
</dbReference>
<evidence type="ECO:0000313" key="3">
    <source>
        <dbReference type="Ensembl" id="ENSDCDP00010047193.1"/>
    </source>
</evidence>
<dbReference type="PANTHER" id="PTHR45710:SF8">
    <property type="entry name" value="RERATING FAMILY MEMBER 4"/>
    <property type="match status" value="1"/>
</dbReference>
<dbReference type="Ensembl" id="ENSDCDT00010057411.1">
    <property type="protein sequence ID" value="ENSDCDP00010047193.1"/>
    <property type="gene ID" value="ENSDCDG00010028611.1"/>
</dbReference>
<dbReference type="SUPFAM" id="SSF56436">
    <property type="entry name" value="C-type lectin-like"/>
    <property type="match status" value="1"/>
</dbReference>
<dbReference type="AlphaFoldDB" id="A0AAY4DP61"/>
<evidence type="ECO:0000313" key="4">
    <source>
        <dbReference type="Proteomes" id="UP000694580"/>
    </source>
</evidence>
<reference evidence="3" key="3">
    <citation type="submission" date="2025-09" db="UniProtKB">
        <authorList>
            <consortium name="Ensembl"/>
        </authorList>
    </citation>
    <scope>IDENTIFICATION</scope>
</reference>
<comment type="subcellular location">
    <subcellularLocation>
        <location evidence="1">Cell membrane</location>
        <topology evidence="1">Single-pass type II membrane protein</topology>
    </subcellularLocation>
</comment>
<reference evidence="3 4" key="1">
    <citation type="submission" date="2020-06" db="EMBL/GenBank/DDBJ databases">
        <authorList>
            <consortium name="Wellcome Sanger Institute Data Sharing"/>
        </authorList>
    </citation>
    <scope>NUCLEOTIDE SEQUENCE [LARGE SCALE GENOMIC DNA]</scope>
</reference>
<feature type="domain" description="C-type lectin" evidence="2">
    <location>
        <begin position="30"/>
        <end position="97"/>
    </location>
</feature>
<dbReference type="PROSITE" id="PS50041">
    <property type="entry name" value="C_TYPE_LECTIN_2"/>
    <property type="match status" value="1"/>
</dbReference>